<evidence type="ECO:0000313" key="2">
    <source>
        <dbReference type="Proteomes" id="UP000241690"/>
    </source>
</evidence>
<sequence>MCTVSARHVTNWKIESCRILAAVDQDGGSTSLLHNCCRPLIHRLTTITMHIQSLVDSGSPPSKLGEFYSAILQLGQTCNDFAISCVSGELLLELAPTAERQSCLMGKLIGTSPRKLGKSWWRSSWDDLALGTGVLEADIPWLCGADGMFDMKRSVFCKGGRERGHPALAGIMRTQRRKYYSKHDPCVVVRETALTYL</sequence>
<keyword evidence="2" id="KW-1185">Reference proteome</keyword>
<gene>
    <name evidence="1" type="ORF">M431DRAFT_287046</name>
</gene>
<dbReference type="Proteomes" id="UP000241690">
    <property type="component" value="Unassembled WGS sequence"/>
</dbReference>
<dbReference type="RefSeq" id="XP_024778485.1">
    <property type="nucleotide sequence ID" value="XM_024914059.1"/>
</dbReference>
<dbReference type="EMBL" id="KZ679676">
    <property type="protein sequence ID" value="PTB58808.1"/>
    <property type="molecule type" value="Genomic_DNA"/>
</dbReference>
<accession>A0A2T4APH5</accession>
<protein>
    <submittedName>
        <fullName evidence="1">Uncharacterized protein</fullName>
    </submittedName>
</protein>
<reference evidence="1 2" key="1">
    <citation type="submission" date="2016-07" db="EMBL/GenBank/DDBJ databases">
        <title>Multiple horizontal gene transfer events from other fungi enriched the ability of initially mycotrophic Trichoderma (Ascomycota) to feed on dead plant biomass.</title>
        <authorList>
            <consortium name="DOE Joint Genome Institute"/>
            <person name="Aerts A."/>
            <person name="Atanasova L."/>
            <person name="Chenthamara K."/>
            <person name="Zhang J."/>
            <person name="Grujic M."/>
            <person name="Henrissat B."/>
            <person name="Kuo A."/>
            <person name="Salamov A."/>
            <person name="Lipzen A."/>
            <person name="Labutti K."/>
            <person name="Barry K."/>
            <person name="Miao Y."/>
            <person name="Rahimi M.J."/>
            <person name="Shen Q."/>
            <person name="Grigoriev I.V."/>
            <person name="Kubicek C.P."/>
            <person name="Druzhinina I.S."/>
        </authorList>
    </citation>
    <scope>NUCLEOTIDE SEQUENCE [LARGE SCALE GENOMIC DNA]</scope>
    <source>
        <strain evidence="1 2">CBS 226.95</strain>
    </source>
</reference>
<dbReference type="AlphaFoldDB" id="A0A2T4APH5"/>
<name>A0A2T4APH5_TRIHA</name>
<evidence type="ECO:0000313" key="1">
    <source>
        <dbReference type="EMBL" id="PTB58808.1"/>
    </source>
</evidence>
<proteinExistence type="predicted"/>
<dbReference type="GeneID" id="36622624"/>
<organism evidence="1 2">
    <name type="scientific">Trichoderma harzianum CBS 226.95</name>
    <dbReference type="NCBI Taxonomy" id="983964"/>
    <lineage>
        <taxon>Eukaryota</taxon>
        <taxon>Fungi</taxon>
        <taxon>Dikarya</taxon>
        <taxon>Ascomycota</taxon>
        <taxon>Pezizomycotina</taxon>
        <taxon>Sordariomycetes</taxon>
        <taxon>Hypocreomycetidae</taxon>
        <taxon>Hypocreales</taxon>
        <taxon>Hypocreaceae</taxon>
        <taxon>Trichoderma</taxon>
    </lineage>
</organism>